<keyword evidence="2" id="KW-1185">Reference proteome</keyword>
<name>A0A8S3W4N4_PARAO</name>
<proteinExistence type="predicted"/>
<evidence type="ECO:0000313" key="2">
    <source>
        <dbReference type="Proteomes" id="UP000691718"/>
    </source>
</evidence>
<reference evidence="1" key="1">
    <citation type="submission" date="2021-04" db="EMBL/GenBank/DDBJ databases">
        <authorList>
            <person name="Tunstrom K."/>
        </authorList>
    </citation>
    <scope>NUCLEOTIDE SEQUENCE</scope>
</reference>
<organism evidence="1 2">
    <name type="scientific">Parnassius apollo</name>
    <name type="common">Apollo butterfly</name>
    <name type="synonym">Papilio apollo</name>
    <dbReference type="NCBI Taxonomy" id="110799"/>
    <lineage>
        <taxon>Eukaryota</taxon>
        <taxon>Metazoa</taxon>
        <taxon>Ecdysozoa</taxon>
        <taxon>Arthropoda</taxon>
        <taxon>Hexapoda</taxon>
        <taxon>Insecta</taxon>
        <taxon>Pterygota</taxon>
        <taxon>Neoptera</taxon>
        <taxon>Endopterygota</taxon>
        <taxon>Lepidoptera</taxon>
        <taxon>Glossata</taxon>
        <taxon>Ditrysia</taxon>
        <taxon>Papilionoidea</taxon>
        <taxon>Papilionidae</taxon>
        <taxon>Parnassiinae</taxon>
        <taxon>Parnassini</taxon>
        <taxon>Parnassius</taxon>
        <taxon>Parnassius</taxon>
    </lineage>
</organism>
<protein>
    <submittedName>
        <fullName evidence="1">(apollo) hypothetical protein</fullName>
    </submittedName>
</protein>
<dbReference type="EMBL" id="CAJQZP010000150">
    <property type="protein sequence ID" value="CAG4940829.1"/>
    <property type="molecule type" value="Genomic_DNA"/>
</dbReference>
<dbReference type="Proteomes" id="UP000691718">
    <property type="component" value="Unassembled WGS sequence"/>
</dbReference>
<dbReference type="AlphaFoldDB" id="A0A8S3W4N4"/>
<evidence type="ECO:0000313" key="1">
    <source>
        <dbReference type="EMBL" id="CAG4940829.1"/>
    </source>
</evidence>
<sequence>MSVHKCCVPNCGTTRTTNITLHLFPNPDKDIDRVCHAQFERRYYTISNRLVKNANAVSTINLSGYSVRNTPLQDITNTSIHRVDDIEQGVASTSTFDANLQNVTGRTFHSSTSLPMFKGK</sequence>
<gene>
    <name evidence="1" type="ORF">PAPOLLO_LOCUS2092</name>
</gene>
<accession>A0A8S3W4N4</accession>
<comment type="caution">
    <text evidence="1">The sequence shown here is derived from an EMBL/GenBank/DDBJ whole genome shotgun (WGS) entry which is preliminary data.</text>
</comment>